<reference evidence="13 14" key="1">
    <citation type="submission" date="2022-10" db="EMBL/GenBank/DDBJ databases">
        <title>The complete genomes of actinobacterial strains from the NBC collection.</title>
        <authorList>
            <person name="Joergensen T.S."/>
            <person name="Alvarez Arevalo M."/>
            <person name="Sterndorff E.B."/>
            <person name="Faurdal D."/>
            <person name="Vuksanovic O."/>
            <person name="Mourched A.-S."/>
            <person name="Charusanti P."/>
            <person name="Shaw S."/>
            <person name="Blin K."/>
            <person name="Weber T."/>
        </authorList>
    </citation>
    <scope>NUCLEOTIDE SEQUENCE [LARGE SCALE GENOMIC DNA]</scope>
    <source>
        <strain evidence="13 14">NBC_01413</strain>
    </source>
</reference>
<evidence type="ECO:0000259" key="11">
    <source>
        <dbReference type="Pfam" id="PF10099"/>
    </source>
</evidence>
<comment type="subcellular location">
    <subcellularLocation>
        <location evidence="1">Cell membrane</location>
        <topology evidence="1">Single-pass membrane protein</topology>
    </subcellularLocation>
</comment>
<dbReference type="InterPro" id="IPR041916">
    <property type="entry name" value="Anti_sigma_zinc_sf"/>
</dbReference>
<evidence type="ECO:0000256" key="9">
    <source>
        <dbReference type="ARBA" id="ARBA00030803"/>
    </source>
</evidence>
<dbReference type="PANTHER" id="PTHR37461:SF1">
    <property type="entry name" value="ANTI-SIGMA-K FACTOR RSKA"/>
    <property type="match status" value="1"/>
</dbReference>
<accession>A0ABZ1N0L8</accession>
<proteinExistence type="predicted"/>
<feature type="transmembrane region" description="Helical" evidence="10">
    <location>
        <begin position="103"/>
        <end position="126"/>
    </location>
</feature>
<gene>
    <name evidence="13" type="ORF">OG308_19315</name>
</gene>
<keyword evidence="2" id="KW-1003">Cell membrane</keyword>
<dbReference type="PANTHER" id="PTHR37461">
    <property type="entry name" value="ANTI-SIGMA-K FACTOR RSKA"/>
    <property type="match status" value="1"/>
</dbReference>
<keyword evidence="4 10" id="KW-1133">Transmembrane helix</keyword>
<evidence type="ECO:0000256" key="7">
    <source>
        <dbReference type="ARBA" id="ARBA00023163"/>
    </source>
</evidence>
<dbReference type="EMBL" id="CP109527">
    <property type="protein sequence ID" value="WTY33490.1"/>
    <property type="molecule type" value="Genomic_DNA"/>
</dbReference>
<evidence type="ECO:0000256" key="5">
    <source>
        <dbReference type="ARBA" id="ARBA00023015"/>
    </source>
</evidence>
<dbReference type="Pfam" id="PF10099">
    <property type="entry name" value="RskA_C"/>
    <property type="match status" value="1"/>
</dbReference>
<dbReference type="Pfam" id="PF22618">
    <property type="entry name" value="RskA_N"/>
    <property type="match status" value="1"/>
</dbReference>
<evidence type="ECO:0000256" key="8">
    <source>
        <dbReference type="ARBA" id="ARBA00029829"/>
    </source>
</evidence>
<keyword evidence="6 10" id="KW-0472">Membrane</keyword>
<dbReference type="RefSeq" id="WP_328662354.1">
    <property type="nucleotide sequence ID" value="NZ_CP108014.1"/>
</dbReference>
<evidence type="ECO:0000256" key="2">
    <source>
        <dbReference type="ARBA" id="ARBA00022475"/>
    </source>
</evidence>
<evidence type="ECO:0000313" key="14">
    <source>
        <dbReference type="Proteomes" id="UP001621418"/>
    </source>
</evidence>
<keyword evidence="14" id="KW-1185">Reference proteome</keyword>
<dbReference type="InterPro" id="IPR018764">
    <property type="entry name" value="RskA_C"/>
</dbReference>
<dbReference type="Proteomes" id="UP001621418">
    <property type="component" value="Chromosome"/>
</dbReference>
<evidence type="ECO:0000313" key="13">
    <source>
        <dbReference type="EMBL" id="WTY33490.1"/>
    </source>
</evidence>
<keyword evidence="7" id="KW-0804">Transcription</keyword>
<evidence type="ECO:0000256" key="3">
    <source>
        <dbReference type="ARBA" id="ARBA00022692"/>
    </source>
</evidence>
<evidence type="ECO:0000259" key="12">
    <source>
        <dbReference type="Pfam" id="PF22618"/>
    </source>
</evidence>
<evidence type="ECO:0000256" key="10">
    <source>
        <dbReference type="SAM" id="Phobius"/>
    </source>
</evidence>
<dbReference type="InterPro" id="IPR053877">
    <property type="entry name" value="RskA_N"/>
</dbReference>
<keyword evidence="3 10" id="KW-0812">Transmembrane</keyword>
<dbReference type="GeneID" id="91376307"/>
<protein>
    <recommendedName>
        <fullName evidence="9">Regulator of SigK</fullName>
    </recommendedName>
    <alternativeName>
        <fullName evidence="8">Sigma-K anti-sigma factor RskA</fullName>
    </alternativeName>
</protein>
<evidence type="ECO:0000256" key="6">
    <source>
        <dbReference type="ARBA" id="ARBA00023136"/>
    </source>
</evidence>
<organism evidence="13 14">
    <name type="scientific">Nocardia salmonicida</name>
    <dbReference type="NCBI Taxonomy" id="53431"/>
    <lineage>
        <taxon>Bacteria</taxon>
        <taxon>Bacillati</taxon>
        <taxon>Actinomycetota</taxon>
        <taxon>Actinomycetes</taxon>
        <taxon>Mycobacteriales</taxon>
        <taxon>Nocardiaceae</taxon>
        <taxon>Nocardia</taxon>
    </lineage>
</organism>
<feature type="domain" description="Anti-sigma-K factor RskA N-terminal" evidence="12">
    <location>
        <begin position="14"/>
        <end position="59"/>
    </location>
</feature>
<sequence length="245" mass="26036">MSETDRRTPWSWIDEAYPYAIDALDPAQRQALDDWLEAAGPDRVAEFQTVVRRIQETMAELTVFDSVPPPARLESALMRALDRHDPQIHPLARHRALGKRWQLRWLTVAAAAIVAVGAGVGIAVVMERADDGTGAVTAQQVLDQPDSVESSVAVPGGGAMTVYQSKSLGAAAVSFDDMPALPADRSYQLWRLTGESDPPTSVAVMDGQTSVVTAVDHADTLAVTVEPAGGSPGPTTSPIVSMIVG</sequence>
<evidence type="ECO:0000256" key="4">
    <source>
        <dbReference type="ARBA" id="ARBA00022989"/>
    </source>
</evidence>
<feature type="domain" description="Anti-sigma K factor RskA C-terminal" evidence="11">
    <location>
        <begin position="107"/>
        <end position="239"/>
    </location>
</feature>
<dbReference type="Gene3D" id="1.10.10.1320">
    <property type="entry name" value="Anti-sigma factor, zinc-finger domain"/>
    <property type="match status" value="1"/>
</dbReference>
<evidence type="ECO:0000256" key="1">
    <source>
        <dbReference type="ARBA" id="ARBA00004162"/>
    </source>
</evidence>
<dbReference type="InterPro" id="IPR051474">
    <property type="entry name" value="Anti-sigma-K/W_factor"/>
</dbReference>
<name>A0ABZ1N0L8_9NOCA</name>
<keyword evidence="5" id="KW-0805">Transcription regulation</keyword>